<dbReference type="EMBL" id="UFAJ01000054">
    <property type="protein sequence ID" value="SSD58840.1"/>
    <property type="molecule type" value="Genomic_DNA"/>
</dbReference>
<dbReference type="VEuPathDB" id="FungiDB:SCODWIG_00601"/>
<evidence type="ECO:0000313" key="4">
    <source>
        <dbReference type="Proteomes" id="UP000262825"/>
    </source>
</evidence>
<name>A0A376B3Z5_9ASCO</name>
<feature type="compositionally biased region" description="Basic and acidic residues" evidence="1">
    <location>
        <begin position="18"/>
        <end position="75"/>
    </location>
</feature>
<feature type="compositionally biased region" description="Basic and acidic residues" evidence="1">
    <location>
        <begin position="1"/>
        <end position="10"/>
    </location>
</feature>
<sequence>MGKRFSESAAKKAAGLARKADQARAKVRAEKEKEAAAEAAKWEEGSRKPNKKKIEEQNKLTEKLAKKQERDRLLAEEEAQLGKGGKGKRK</sequence>
<protein>
    <recommendedName>
        <fullName evidence="2">LSO1/LSO2 domain-containing protein</fullName>
    </recommendedName>
</protein>
<dbReference type="InterPro" id="IPR054413">
    <property type="entry name" value="LSO1/2"/>
</dbReference>
<evidence type="ECO:0000259" key="2">
    <source>
        <dbReference type="Pfam" id="PF22048"/>
    </source>
</evidence>
<dbReference type="OrthoDB" id="4069860at2759"/>
<gene>
    <name evidence="3" type="ORF">SCODWIG_00601</name>
</gene>
<keyword evidence="4" id="KW-1185">Reference proteome</keyword>
<dbReference type="Proteomes" id="UP000262825">
    <property type="component" value="Unassembled WGS sequence"/>
</dbReference>
<proteinExistence type="predicted"/>
<reference evidence="4" key="1">
    <citation type="submission" date="2018-06" db="EMBL/GenBank/DDBJ databases">
        <authorList>
            <person name="Guldener U."/>
        </authorList>
    </citation>
    <scope>NUCLEOTIDE SEQUENCE [LARGE SCALE GENOMIC DNA]</scope>
    <source>
        <strain evidence="4">UTAD17</strain>
    </source>
</reference>
<feature type="domain" description="LSO1/LSO2" evidence="2">
    <location>
        <begin position="10"/>
        <end position="78"/>
    </location>
</feature>
<organism evidence="3 4">
    <name type="scientific">Saccharomycodes ludwigii</name>
    <dbReference type="NCBI Taxonomy" id="36035"/>
    <lineage>
        <taxon>Eukaryota</taxon>
        <taxon>Fungi</taxon>
        <taxon>Dikarya</taxon>
        <taxon>Ascomycota</taxon>
        <taxon>Saccharomycotina</taxon>
        <taxon>Saccharomycetes</taxon>
        <taxon>Saccharomycodales</taxon>
        <taxon>Saccharomycodaceae</taxon>
        <taxon>Saccharomycodes</taxon>
    </lineage>
</organism>
<feature type="region of interest" description="Disordered" evidence="1">
    <location>
        <begin position="1"/>
        <end position="90"/>
    </location>
</feature>
<dbReference type="AlphaFoldDB" id="A0A376B3Z5"/>
<evidence type="ECO:0000313" key="3">
    <source>
        <dbReference type="EMBL" id="SSD58840.1"/>
    </source>
</evidence>
<evidence type="ECO:0000256" key="1">
    <source>
        <dbReference type="SAM" id="MobiDB-lite"/>
    </source>
</evidence>
<accession>A0A376B3Z5</accession>
<dbReference type="Pfam" id="PF22048">
    <property type="entry name" value="LSO1_2-like"/>
    <property type="match status" value="1"/>
</dbReference>